<name>A0A0E0GWR6_ORYNI</name>
<evidence type="ECO:0000313" key="3">
    <source>
        <dbReference type="Proteomes" id="UP000006591"/>
    </source>
</evidence>
<dbReference type="Proteomes" id="UP000006591">
    <property type="component" value="Chromosome 3"/>
</dbReference>
<dbReference type="EnsemblPlants" id="ONIVA03G43640.1">
    <property type="protein sequence ID" value="ONIVA03G43640.1"/>
    <property type="gene ID" value="ONIVA03G43640"/>
</dbReference>
<keyword evidence="3" id="KW-1185">Reference proteome</keyword>
<proteinExistence type="predicted"/>
<evidence type="ECO:0000313" key="2">
    <source>
        <dbReference type="EnsemblPlants" id="ONIVA03G43640.1"/>
    </source>
</evidence>
<dbReference type="Gramene" id="ONIVA03G43640.1">
    <property type="protein sequence ID" value="ONIVA03G43640.1"/>
    <property type="gene ID" value="ONIVA03G43640"/>
</dbReference>
<accession>A0A0E0GWR6</accession>
<organism evidence="2">
    <name type="scientific">Oryza nivara</name>
    <name type="common">Indian wild rice</name>
    <name type="synonym">Oryza sativa f. spontanea</name>
    <dbReference type="NCBI Taxonomy" id="4536"/>
    <lineage>
        <taxon>Eukaryota</taxon>
        <taxon>Viridiplantae</taxon>
        <taxon>Streptophyta</taxon>
        <taxon>Embryophyta</taxon>
        <taxon>Tracheophyta</taxon>
        <taxon>Spermatophyta</taxon>
        <taxon>Magnoliopsida</taxon>
        <taxon>Liliopsida</taxon>
        <taxon>Poales</taxon>
        <taxon>Poaceae</taxon>
        <taxon>BOP clade</taxon>
        <taxon>Oryzoideae</taxon>
        <taxon>Oryzeae</taxon>
        <taxon>Oryzinae</taxon>
        <taxon>Oryza</taxon>
    </lineage>
</organism>
<reference evidence="2" key="2">
    <citation type="submission" date="2018-04" db="EMBL/GenBank/DDBJ databases">
        <title>OnivRS2 (Oryza nivara Reference Sequence Version 2).</title>
        <authorList>
            <person name="Zhang J."/>
            <person name="Kudrna D."/>
            <person name="Lee S."/>
            <person name="Talag J."/>
            <person name="Rajasekar S."/>
            <person name="Welchert J."/>
            <person name="Hsing Y.-I."/>
            <person name="Wing R.A."/>
        </authorList>
    </citation>
    <scope>NUCLEOTIDE SEQUENCE [LARGE SCALE GENOMIC DNA]</scope>
    <source>
        <strain evidence="2">SL10</strain>
    </source>
</reference>
<dbReference type="HOGENOM" id="CLU_2908018_0_0_1"/>
<evidence type="ECO:0000256" key="1">
    <source>
        <dbReference type="SAM" id="MobiDB-lite"/>
    </source>
</evidence>
<feature type="compositionally biased region" description="Basic and acidic residues" evidence="1">
    <location>
        <begin position="38"/>
        <end position="62"/>
    </location>
</feature>
<sequence length="62" mass="6524">MALARASGTAGTRPASASGAGGVGERRGLLPTRCTPCQERRERGGGRERRGKEKADVDKANW</sequence>
<reference evidence="2" key="1">
    <citation type="submission" date="2015-04" db="UniProtKB">
        <authorList>
            <consortium name="EnsemblPlants"/>
        </authorList>
    </citation>
    <scope>IDENTIFICATION</scope>
    <source>
        <strain evidence="2">SL10</strain>
    </source>
</reference>
<feature type="region of interest" description="Disordered" evidence="1">
    <location>
        <begin position="1"/>
        <end position="62"/>
    </location>
</feature>
<dbReference type="AlphaFoldDB" id="A0A0E0GWR6"/>
<protein>
    <submittedName>
        <fullName evidence="2">Uncharacterized protein</fullName>
    </submittedName>
</protein>